<evidence type="ECO:0000313" key="2">
    <source>
        <dbReference type="EMBL" id="SDW78673.1"/>
    </source>
</evidence>
<dbReference type="RefSeq" id="WP_092886921.1">
    <property type="nucleotide sequence ID" value="NZ_CP061498.1"/>
</dbReference>
<evidence type="ECO:0000256" key="1">
    <source>
        <dbReference type="SAM" id="MobiDB-lite"/>
    </source>
</evidence>
<dbReference type="AlphaFoldDB" id="A0A1H2WDB1"/>
<dbReference type="OrthoDB" id="7865318at2"/>
<gene>
    <name evidence="2" type="ORF">SAMN04488238_103349</name>
</gene>
<dbReference type="EMBL" id="FNOM01000003">
    <property type="protein sequence ID" value="SDW78673.1"/>
    <property type="molecule type" value="Genomic_DNA"/>
</dbReference>
<proteinExistence type="predicted"/>
<accession>A0A1H2WDB1</accession>
<evidence type="ECO:0000313" key="3">
    <source>
        <dbReference type="Proteomes" id="UP000198539"/>
    </source>
</evidence>
<feature type="compositionally biased region" description="Low complexity" evidence="1">
    <location>
        <begin position="35"/>
        <end position="51"/>
    </location>
</feature>
<sequence length="561" mass="58838">MSVQQFELLKKSALQPTIDALTAATAADVTAATTARTGAETAQGAAETARTGSEAARDASLAARDATEGFLEDTEAAAALATVTPTADRVPRSPVGTPHLARGWISPEVIPFGIMAQQPDDQPIPAGWWEYAAPSGGLRMINNWQPQALGAGVVDLSRLDLAYTDTAGTVLAQPGQKVQTLRDGNGAIVAAQAADPSRSIYGRHPASGIRNQAHGSASTDVDSFWNPTSNTQGVTITRVSAGVNAQGPWAVYSVVGTAINDSFTSPFLGNMPRAVASPGQVWTTSFFAQIVGGTPPPAGNGVRAVVFEESAGATQNSGSASAAFAGTDLTLVSHTRTFNEAYTVQARGPVDIRTLAGETVDYQVFLQAHQLEQGASRTAYQYNFNQFNITEEGQRSVYYLKPDGIDDWMQLVAPFSAGGGYTLAAAISRVSATRFEIFSNHPASTTRFGVTPGTQAVLLAYESSNRREWFALPPGDFDAVLMSRVSEAGAAEFFYNGEDSGPADVAMGDVTPMPQINALFRFGGFFASGRFYGGVLAPAAISGPGRLMLQRYLASIGGISL</sequence>
<dbReference type="STRING" id="564137.SAMN04488238_103349"/>
<feature type="region of interest" description="Disordered" evidence="1">
    <location>
        <begin position="35"/>
        <end position="57"/>
    </location>
</feature>
<organism evidence="2 3">
    <name type="scientific">Roseicitreum antarcticum</name>
    <dbReference type="NCBI Taxonomy" id="564137"/>
    <lineage>
        <taxon>Bacteria</taxon>
        <taxon>Pseudomonadati</taxon>
        <taxon>Pseudomonadota</taxon>
        <taxon>Alphaproteobacteria</taxon>
        <taxon>Rhodobacterales</taxon>
        <taxon>Paracoccaceae</taxon>
        <taxon>Roseicitreum</taxon>
    </lineage>
</organism>
<protein>
    <submittedName>
        <fullName evidence="2">Uncharacterized protein</fullName>
    </submittedName>
</protein>
<reference evidence="2 3" key="1">
    <citation type="submission" date="2016-10" db="EMBL/GenBank/DDBJ databases">
        <authorList>
            <person name="de Groot N.N."/>
        </authorList>
    </citation>
    <scope>NUCLEOTIDE SEQUENCE [LARGE SCALE GENOMIC DNA]</scope>
    <source>
        <strain evidence="2 3">CGMCC 1.8894</strain>
    </source>
</reference>
<keyword evidence="3" id="KW-1185">Reference proteome</keyword>
<name>A0A1H2WDB1_9RHOB</name>
<dbReference type="Proteomes" id="UP000198539">
    <property type="component" value="Unassembled WGS sequence"/>
</dbReference>